<keyword evidence="5" id="KW-1185">Reference proteome</keyword>
<evidence type="ECO:0000256" key="2">
    <source>
        <dbReference type="ARBA" id="ARBA00022729"/>
    </source>
</evidence>
<feature type="domain" description="Leucine-binding protein" evidence="3">
    <location>
        <begin position="51"/>
        <end position="378"/>
    </location>
</feature>
<dbReference type="AlphaFoldDB" id="A0A1S1QMZ3"/>
<evidence type="ECO:0000313" key="5">
    <source>
        <dbReference type="Proteomes" id="UP000179627"/>
    </source>
</evidence>
<name>A0A1S1QMZ3_9ACTN</name>
<dbReference type="PANTHER" id="PTHR30483">
    <property type="entry name" value="LEUCINE-SPECIFIC-BINDING PROTEIN"/>
    <property type="match status" value="1"/>
</dbReference>
<gene>
    <name evidence="4" type="ORF">CC117_20510</name>
</gene>
<dbReference type="InterPro" id="IPR028082">
    <property type="entry name" value="Peripla_BP_I"/>
</dbReference>
<evidence type="ECO:0000259" key="3">
    <source>
        <dbReference type="Pfam" id="PF13458"/>
    </source>
</evidence>
<evidence type="ECO:0000256" key="1">
    <source>
        <dbReference type="ARBA" id="ARBA00010062"/>
    </source>
</evidence>
<evidence type="ECO:0000313" key="4">
    <source>
        <dbReference type="EMBL" id="OHV34956.1"/>
    </source>
</evidence>
<dbReference type="SUPFAM" id="SSF53822">
    <property type="entry name" value="Periplasmic binding protein-like I"/>
    <property type="match status" value="1"/>
</dbReference>
<comment type="similarity">
    <text evidence="1">Belongs to the leucine-binding protein family.</text>
</comment>
<dbReference type="Proteomes" id="UP000179627">
    <property type="component" value="Unassembled WGS sequence"/>
</dbReference>
<accession>A0A1S1QMZ3</accession>
<organism evidence="4 5">
    <name type="scientific">Parafrankia colletiae</name>
    <dbReference type="NCBI Taxonomy" id="573497"/>
    <lineage>
        <taxon>Bacteria</taxon>
        <taxon>Bacillati</taxon>
        <taxon>Actinomycetota</taxon>
        <taxon>Actinomycetes</taxon>
        <taxon>Frankiales</taxon>
        <taxon>Frankiaceae</taxon>
        <taxon>Parafrankia</taxon>
    </lineage>
</organism>
<reference evidence="5" key="1">
    <citation type="submission" date="2016-07" db="EMBL/GenBank/DDBJ databases">
        <title>Sequence Frankia sp. strain CcI1.17.</title>
        <authorList>
            <person name="Ghodhbane-Gtari F."/>
            <person name="Swanson E."/>
            <person name="Gueddou A."/>
            <person name="Morris K."/>
            <person name="Hezbri K."/>
            <person name="Ktari A."/>
            <person name="Nouioui I."/>
            <person name="Abebe-Akele F."/>
            <person name="Simpson S."/>
            <person name="Thomas K."/>
            <person name="Gtari M."/>
            <person name="Tisa L.S."/>
            <person name="Hurst S."/>
        </authorList>
    </citation>
    <scope>NUCLEOTIDE SEQUENCE [LARGE SCALE GENOMIC DNA]</scope>
    <source>
        <strain evidence="5">Cc1.17</strain>
    </source>
</reference>
<dbReference type="PROSITE" id="PS51257">
    <property type="entry name" value="PROKAR_LIPOPROTEIN"/>
    <property type="match status" value="1"/>
</dbReference>
<dbReference type="Pfam" id="PF13458">
    <property type="entry name" value="Peripla_BP_6"/>
    <property type="match status" value="1"/>
</dbReference>
<dbReference type="PANTHER" id="PTHR30483:SF6">
    <property type="entry name" value="PERIPLASMIC BINDING PROTEIN OF ABC TRANSPORTER FOR NATURAL AMINO ACIDS"/>
    <property type="match status" value="1"/>
</dbReference>
<dbReference type="InterPro" id="IPR028081">
    <property type="entry name" value="Leu-bd"/>
</dbReference>
<protein>
    <submittedName>
        <fullName evidence="4">Branched-chain amino acid ABC transporter substrate-binding protein</fullName>
    </submittedName>
</protein>
<dbReference type="Gene3D" id="3.40.50.2300">
    <property type="match status" value="2"/>
</dbReference>
<dbReference type="InterPro" id="IPR051010">
    <property type="entry name" value="BCAA_transport"/>
</dbReference>
<proteinExistence type="inferred from homology"/>
<dbReference type="EMBL" id="MBLM01000125">
    <property type="protein sequence ID" value="OHV34956.1"/>
    <property type="molecule type" value="Genomic_DNA"/>
</dbReference>
<comment type="caution">
    <text evidence="4">The sequence shown here is derived from an EMBL/GenBank/DDBJ whole genome shotgun (WGS) entry which is preliminary data.</text>
</comment>
<keyword evidence="2" id="KW-0732">Signal</keyword>
<sequence>MFGARLGAATLTLGLLLAAGCGSDSGEGSSPGGAGEATALLGPREPAAGMPVRIGLISDGKGPVSDLSIEGQVADATVGYLNEHRSGIAGHPIELVTCRSLADPAIGTDCANRMVEEDVVAVVVGSSAVVESIWEPLHQSGVPVFLSYANGAPLRDSASTFTLSDSSYTLKALVQLAKDEGVKKLSIVAVDVPTSAAILREAVPPLFEGSGIDVDIVPVPPGTADMTPQMQTVVDGDPELVQVVGNDAFCISAFNGLRAVGYDGLVTSISNCLSDRTRMAVPGDFLEGMVLPAVVPIGTDNPSTRIYNAVATAYGSDIDTGRVAGLTMFTLVAALEAAADGVSGDITSDSVVTAIKGMPETDVPGATGLRFRCNGKAVPATPALCVRGWLTTTLGSDGQPTDYKPVGVTPIED</sequence>